<feature type="compositionally biased region" description="Basic and acidic residues" evidence="7">
    <location>
        <begin position="1866"/>
        <end position="1883"/>
    </location>
</feature>
<evidence type="ECO:0000259" key="8">
    <source>
        <dbReference type="Pfam" id="PF07926"/>
    </source>
</evidence>
<keyword evidence="4 6" id="KW-0175">Coiled coil</keyword>
<feature type="coiled-coil region" evidence="6">
    <location>
        <begin position="1076"/>
        <end position="1149"/>
    </location>
</feature>
<dbReference type="OrthoDB" id="343070at2759"/>
<feature type="compositionally biased region" description="Low complexity" evidence="7">
    <location>
        <begin position="2215"/>
        <end position="2226"/>
    </location>
</feature>
<dbReference type="InterPro" id="IPR057577">
    <property type="entry name" value="Nucleoprot-TPR/MLP1_dom"/>
</dbReference>
<dbReference type="Gene3D" id="1.10.287.1490">
    <property type="match status" value="2"/>
</dbReference>
<feature type="coiled-coil region" evidence="6">
    <location>
        <begin position="259"/>
        <end position="385"/>
    </location>
</feature>
<feature type="compositionally biased region" description="Acidic residues" evidence="7">
    <location>
        <begin position="1992"/>
        <end position="2003"/>
    </location>
</feature>
<evidence type="ECO:0000256" key="4">
    <source>
        <dbReference type="ARBA" id="ARBA00023054"/>
    </source>
</evidence>
<evidence type="ECO:0000259" key="10">
    <source>
        <dbReference type="Pfam" id="PF25785"/>
    </source>
</evidence>
<proteinExistence type="inferred from homology"/>
<evidence type="ECO:0000313" key="12">
    <source>
        <dbReference type="Proteomes" id="UP000677054"/>
    </source>
</evidence>
<feature type="compositionally biased region" description="Basic and acidic residues" evidence="7">
    <location>
        <begin position="1538"/>
        <end position="1557"/>
    </location>
</feature>
<dbReference type="GO" id="GO:0006406">
    <property type="term" value="P:mRNA export from nucleus"/>
    <property type="evidence" value="ECO:0007669"/>
    <property type="project" value="TreeGrafter"/>
</dbReference>
<evidence type="ECO:0000256" key="1">
    <source>
        <dbReference type="ARBA" id="ARBA00004123"/>
    </source>
</evidence>
<dbReference type="GO" id="GO:0006606">
    <property type="term" value="P:protein import into nucleus"/>
    <property type="evidence" value="ECO:0007669"/>
    <property type="project" value="InterPro"/>
</dbReference>
<evidence type="ECO:0000256" key="3">
    <source>
        <dbReference type="ARBA" id="ARBA00019789"/>
    </source>
</evidence>
<dbReference type="PANTHER" id="PTHR18898:SF2">
    <property type="entry name" value="NUCLEOPROTEIN TPR"/>
    <property type="match status" value="1"/>
</dbReference>
<feature type="domain" description="Nucleoprotein TPR/MPL1" evidence="9">
    <location>
        <begin position="193"/>
        <end position="269"/>
    </location>
</feature>
<dbReference type="GO" id="GO:0034399">
    <property type="term" value="C:nuclear periphery"/>
    <property type="evidence" value="ECO:0007669"/>
    <property type="project" value="UniProtKB-ARBA"/>
</dbReference>
<organism evidence="11">
    <name type="scientific">Darwinula stevensoni</name>
    <dbReference type="NCBI Taxonomy" id="69355"/>
    <lineage>
        <taxon>Eukaryota</taxon>
        <taxon>Metazoa</taxon>
        <taxon>Ecdysozoa</taxon>
        <taxon>Arthropoda</taxon>
        <taxon>Crustacea</taxon>
        <taxon>Oligostraca</taxon>
        <taxon>Ostracoda</taxon>
        <taxon>Podocopa</taxon>
        <taxon>Podocopida</taxon>
        <taxon>Darwinulocopina</taxon>
        <taxon>Darwinuloidea</taxon>
        <taxon>Darwinulidae</taxon>
        <taxon>Darwinula</taxon>
    </lineage>
</organism>
<dbReference type="Gene3D" id="1.20.5.2440">
    <property type="match status" value="1"/>
</dbReference>
<keyword evidence="12" id="KW-1185">Reference proteome</keyword>
<feature type="compositionally biased region" description="Low complexity" evidence="7">
    <location>
        <begin position="1837"/>
        <end position="1847"/>
    </location>
</feature>
<feature type="coiled-coil region" evidence="6">
    <location>
        <begin position="844"/>
        <end position="1051"/>
    </location>
</feature>
<feature type="region of interest" description="Disordered" evidence="7">
    <location>
        <begin position="2167"/>
        <end position="2228"/>
    </location>
</feature>
<feature type="domain" description="Nucleoprotein TPR/MLP1-2" evidence="8">
    <location>
        <begin position="1021"/>
        <end position="1146"/>
    </location>
</feature>
<feature type="coiled-coil region" evidence="6">
    <location>
        <begin position="563"/>
        <end position="630"/>
    </location>
</feature>
<feature type="compositionally biased region" description="Polar residues" evidence="7">
    <location>
        <begin position="2176"/>
        <end position="2188"/>
    </location>
</feature>
<dbReference type="GO" id="GO:1901673">
    <property type="term" value="P:regulation of mitotic spindle assembly"/>
    <property type="evidence" value="ECO:0007669"/>
    <property type="project" value="TreeGrafter"/>
</dbReference>
<comment type="subcellular location">
    <subcellularLocation>
        <location evidence="1">Nucleus</location>
    </subcellularLocation>
</comment>
<dbReference type="InterPro" id="IPR012929">
    <property type="entry name" value="Nucleoprot-TPR/MLP1-2_dom"/>
</dbReference>
<evidence type="ECO:0000259" key="9">
    <source>
        <dbReference type="Pfam" id="PF25481"/>
    </source>
</evidence>
<feature type="domain" description="NUA/TPR/MLP1-2-like" evidence="10">
    <location>
        <begin position="491"/>
        <end position="588"/>
    </location>
</feature>
<dbReference type="PANTHER" id="PTHR18898">
    <property type="entry name" value="NUCLEOPROTEIN TPR-RELATED"/>
    <property type="match status" value="1"/>
</dbReference>
<dbReference type="EMBL" id="LR902457">
    <property type="protein sequence ID" value="CAD7250579.1"/>
    <property type="molecule type" value="Genomic_DNA"/>
</dbReference>
<dbReference type="Pfam" id="PF25785">
    <property type="entry name" value="TPR"/>
    <property type="match status" value="1"/>
</dbReference>
<evidence type="ECO:0000256" key="6">
    <source>
        <dbReference type="SAM" id="Coils"/>
    </source>
</evidence>
<feature type="coiled-coil region" evidence="6">
    <location>
        <begin position="199"/>
        <end position="233"/>
    </location>
</feature>
<feature type="compositionally biased region" description="Polar residues" evidence="7">
    <location>
        <begin position="646"/>
        <end position="655"/>
    </location>
</feature>
<dbReference type="GO" id="GO:0005643">
    <property type="term" value="C:nuclear pore"/>
    <property type="evidence" value="ECO:0007669"/>
    <property type="project" value="UniProtKB-ARBA"/>
</dbReference>
<feature type="compositionally biased region" description="Acidic residues" evidence="7">
    <location>
        <begin position="2012"/>
        <end position="2036"/>
    </location>
</feature>
<evidence type="ECO:0000256" key="2">
    <source>
        <dbReference type="ARBA" id="ARBA00005274"/>
    </source>
</evidence>
<evidence type="ECO:0000313" key="11">
    <source>
        <dbReference type="EMBL" id="CAD7250579.1"/>
    </source>
</evidence>
<evidence type="ECO:0000256" key="5">
    <source>
        <dbReference type="ARBA" id="ARBA00023242"/>
    </source>
</evidence>
<dbReference type="Proteomes" id="UP000677054">
    <property type="component" value="Unassembled WGS sequence"/>
</dbReference>
<feature type="region of interest" description="Disordered" evidence="7">
    <location>
        <begin position="638"/>
        <end position="669"/>
    </location>
</feature>
<reference evidence="11" key="1">
    <citation type="submission" date="2020-11" db="EMBL/GenBank/DDBJ databases">
        <authorList>
            <person name="Tran Van P."/>
        </authorList>
    </citation>
    <scope>NUCLEOTIDE SEQUENCE</scope>
</reference>
<accession>A0A7R9AAU7</accession>
<comment type="similarity">
    <text evidence="2">Belongs to the TPR family.</text>
</comment>
<feature type="region of interest" description="Disordered" evidence="7">
    <location>
        <begin position="1535"/>
        <end position="1557"/>
    </location>
</feature>
<dbReference type="Pfam" id="PF07926">
    <property type="entry name" value="TPR_MLP1_2"/>
    <property type="match status" value="1"/>
</dbReference>
<evidence type="ECO:0000256" key="7">
    <source>
        <dbReference type="SAM" id="MobiDB-lite"/>
    </source>
</evidence>
<keyword evidence="5" id="KW-0539">Nucleus</keyword>
<sequence length="2243" mass="251899">MKATRDAGSEHAAQAVAVMAATGEEGVSLNSLWDAIRDHLQPLNEDTRELVRARVEAFQRRCAVLGAQAEQGQVEQEHELQAVKTQLEKESSALRDSSQRVTQLEGDLETWKQKCAEAGRKLDSHEAKVESLEKEKRKLEEESKELGMMLERKGNEILRYQQEYKNITEQLIAASTAKCQACLRVEELEYQQREWKHKGKHWEEEKHLLEKQVEQLTKELQEKVEASLDTNREKSTKLLQAQLCLSEKIEELRMSEGTIEALRSKTEKQEKHVEELNETLHNLRASMQDLEDKYRQEVKAQKKLVAIYEEAAVSSEQKCQEMERALGEMQGQLDGEVKARADLEEDLVRAKGELEEEQKKRAAAIATLQRELKDANSLIESLKRRGPSGKGAEILSESAAAAAKVFQSGFSLTQLYSEYISVSEALETSKAENHRLSTYIDQILAEIEERAPSLQKMKEDRDHALETINALSKQLEGAMRDKHEISYRLLEAEKNVRAAEAEKNATLQTLADLKTQVLCLLKEVEKLKGKEISDSLSEGESEVSSTADSQQLISEKLVRFRDLEELQEQNQNLLTTIRDLTSHSEDIEIQAAQRKEKEYQEKLDVLEKELQQLKASRERQELLMENFARQRDMYRQLASHDPSVRSPPSSFSQPDQAIAESTPIRKEGSPSVIKLREMEGALERLKEEYASYRREKEEHERMLNQRIERYEEITATAQMKQVKLESKVEYSEERLKIVKTNLESYKKQITMLEERNKQYSATNAKQEQTILALQDEVLKAKSEVHRLEITNENLRKEKELLKVSEARLTHEKEYLSREARTQGSVMANLEAIKLQLEKAESFSKMQMENQMEDLKNEAARLRTECENVETRRKEAERQLLLARNNEEDQKTQVESLKRQLQEGKNLIAELREELGKLQNCNNLDGQLLKSECESLRSQLEGSRKREEELKKLVAQAEEDLRAAVEHQAELQQRMDAKLKATQEETQNLEKKNAELNKGKEELQVKLKALEDELQRAAASQAALIEESKGKQQEADDALEKERAARESLADQLRMTHEAEDRYEQEVIRHGADMEALKVLRDQLQELQGKAAELEEEKQGLLFKLTEKERTWKEQEESWNGKEQSLQERISVLEEQNMTLLQEVETLSATFTSLRDSSGSGEGLNISITEENLSKSQEQLMEVIKFLRKEKELAKTRLDVVEVESLRLKAQLKVSQNELTTVKVQLLEAQDKTQMGLMSSEEHAELLHKVELMTTLTANNRILREERDAFQTRSKELEARNQELETGLRPLQERVRELDGRIEVLTSENATLKGEVKRWQQRANFLLEKSNQINPEEHRRLTREKEELTGKLQTVLQEKSARDRDVEKLRVDVGQLSALNSTLTDDVKKAQVEVIRLRQQAYNQGEEVKQLQKKLGENETQINQLMTDVKTKDLEITKMKEELEARSVKLNDLQKDITQVKKIARKYRTQAEELQKGQEGMQAELEGVKAQLREKETQLSNQAPAAPDQSLLDQAKEAGRQEATRELEAKVQELSQQVKEMEASHKEEKDNNEKQKEKARQTIENFRNKLKTLTQLRDEIKAQKERVEAELQTLRGASTPDAMGEAMKSQYEGRIVRLEKELTEVKAEKDILQQRLALLQTKSTMAVSGSAGMGPAGVVTAANIRPSVQTPPSATIYPQISSAAVMRVQPIRHAMAGTTVIFTSTQPPTRTATVMPTHLSSTSSIESVGMGELGSAPRVVVQPSVQETPPLARPMRSTATTTPIIREAGGSVFHIGSTELTIREVGENSGMGEGNVALVVPNTSLIGTPAASSSLAAVTSTSSIPSAPAIQIQPVPGPSSGASAISAPVKRKLPESAVDSGQAQLKRAKEERGEAESQRERQEPVEEDDVIVIEDSREADEGGIVIDDSQEEPEGEERRDEEEIEEENPEYDGVEEEEKDNDEGVEEDDEETEREALDEEEEVEDEDEELDEEEEISDEEEDDEGEKQGMSTADEEEEDDDVTVIEEPTAEGATDDGGDGDGDAGDVDGGQEGEEEGQERIRMAVGDGGAQSVSAATDMGPGPGGDTSMLSLPVGRPGLSSTSGFEEAGDEGIVPSTPTLYPARFPGEVTVVSSPGDRFIFSTPTQPGIGAPSHLESEDAQMMDATRVDLSQMGEARGDIIVGQHVSMSHIPEGPGDSNQSGGQEVPESTQEEMEPEAGEGGNEGDTGEMQEGDGSSQSQLEMPSSSGRSYARLALALPFVGEN</sequence>
<dbReference type="Pfam" id="PF25481">
    <property type="entry name" value="Nucleoprot-TPR"/>
    <property type="match status" value="1"/>
</dbReference>
<gene>
    <name evidence="11" type="ORF">DSTB1V02_LOCUS10351</name>
</gene>
<feature type="coiled-coil region" evidence="6">
    <location>
        <begin position="94"/>
        <end position="170"/>
    </location>
</feature>
<feature type="region of interest" description="Disordered" evidence="7">
    <location>
        <begin position="1828"/>
        <end position="2066"/>
    </location>
</feature>
<feature type="coiled-coil region" evidence="6">
    <location>
        <begin position="1176"/>
        <end position="1203"/>
    </location>
</feature>
<protein>
    <recommendedName>
        <fullName evidence="3">Nucleoprotein TPR</fullName>
    </recommendedName>
</protein>
<feature type="compositionally biased region" description="Acidic residues" evidence="7">
    <location>
        <begin position="1907"/>
        <end position="1984"/>
    </location>
</feature>
<dbReference type="GO" id="GO:0017056">
    <property type="term" value="F:structural constituent of nuclear pore"/>
    <property type="evidence" value="ECO:0007669"/>
    <property type="project" value="TreeGrafter"/>
</dbReference>
<dbReference type="EMBL" id="CAJPEV010002940">
    <property type="protein sequence ID" value="CAG0898479.1"/>
    <property type="molecule type" value="Genomic_DNA"/>
</dbReference>
<dbReference type="InterPro" id="IPR057974">
    <property type="entry name" value="NUA/TPR/MLP1-2-like_dom"/>
</dbReference>
<feature type="coiled-coil region" evidence="6">
    <location>
        <begin position="675"/>
        <end position="811"/>
    </location>
</feature>
<feature type="coiled-coil region" evidence="6">
    <location>
        <begin position="454"/>
        <end position="530"/>
    </location>
</feature>
<name>A0A7R9AAU7_9CRUS</name>